<name>A0A381IDN9_CLODI</name>
<dbReference type="InterPro" id="IPR012792">
    <property type="entry name" value="3-oxoacid_CoA-transf_A"/>
</dbReference>
<evidence type="ECO:0000313" key="3">
    <source>
        <dbReference type="EMBL" id="SUY26182.1"/>
    </source>
</evidence>
<dbReference type="Gene3D" id="3.40.1080.10">
    <property type="entry name" value="Glutaconate Coenzyme A-transferase"/>
    <property type="match status" value="1"/>
</dbReference>
<protein>
    <submittedName>
        <fullName evidence="3">Butyrate--acetoacetate CoA-transferase subunit A</fullName>
        <ecNumber evidence="3">2.8.3.8</ecNumber>
    </submittedName>
</protein>
<accession>A0A381IDN9</accession>
<comment type="similarity">
    <text evidence="1">Belongs to the 3-oxoacid CoA-transferase subunit A family.</text>
</comment>
<dbReference type="PROSITE" id="PS01273">
    <property type="entry name" value="COA_TRANSF_1"/>
    <property type="match status" value="1"/>
</dbReference>
<dbReference type="PANTHER" id="PTHR13707">
    <property type="entry name" value="KETOACID-COENZYME A TRANSFERASE"/>
    <property type="match status" value="1"/>
</dbReference>
<sequence length="251" mass="26791">MKCKKRKVETGLATLCIGGGQGISMVGFTIGGNMNKIVSIDEALSHVKDGDTIMVGGFMANGSPENLIDYLCSKNIKDLTLICNDTGFIDKGVGKMVVNKQFKKIIASHVGLNKETGRQMNNNETDVELVPQGTLAEQIRAAGYGLGGILTPTGIGTLVEEGKQKIVVDSKEYLLEKPIYADVALLFASKVDKAGNLVYKGSMNNFNNLMASAAKITIVESDEIVEIGDIDPNEVNTPGIFVNYIVEGGNL</sequence>
<dbReference type="AlphaFoldDB" id="A0A381IDN9"/>
<dbReference type="GO" id="GO:0016747">
    <property type="term" value="F:acyltransferase activity, transferring groups other than amino-acyl groups"/>
    <property type="evidence" value="ECO:0007669"/>
    <property type="project" value="InterPro"/>
</dbReference>
<dbReference type="EMBL" id="UFWD01000001">
    <property type="protein sequence ID" value="SUY26182.1"/>
    <property type="molecule type" value="Genomic_DNA"/>
</dbReference>
<dbReference type="PROSITE" id="PS00099">
    <property type="entry name" value="THIOLASE_3"/>
    <property type="match status" value="1"/>
</dbReference>
<dbReference type="Pfam" id="PF01144">
    <property type="entry name" value="CoA_trans"/>
    <property type="match status" value="1"/>
</dbReference>
<keyword evidence="2 3" id="KW-0808">Transferase</keyword>
<dbReference type="GO" id="GO:0008775">
    <property type="term" value="F:acetate CoA-transferase activity"/>
    <property type="evidence" value="ECO:0007669"/>
    <property type="project" value="UniProtKB-EC"/>
</dbReference>
<dbReference type="SUPFAM" id="SSF100950">
    <property type="entry name" value="NagB/RpiA/CoA transferase-like"/>
    <property type="match status" value="1"/>
</dbReference>
<proteinExistence type="inferred from homology"/>
<organism evidence="3">
    <name type="scientific">Clostridioides difficile</name>
    <name type="common">Peptoclostridium difficile</name>
    <dbReference type="NCBI Taxonomy" id="1496"/>
    <lineage>
        <taxon>Bacteria</taxon>
        <taxon>Bacillati</taxon>
        <taxon>Bacillota</taxon>
        <taxon>Clostridia</taxon>
        <taxon>Peptostreptococcales</taxon>
        <taxon>Peptostreptococcaceae</taxon>
        <taxon>Clostridioides</taxon>
    </lineage>
</organism>
<dbReference type="InterPro" id="IPR020610">
    <property type="entry name" value="Thiolase_AS"/>
</dbReference>
<dbReference type="NCBIfam" id="TIGR02429">
    <property type="entry name" value="pcaI_scoA_fam"/>
    <property type="match status" value="1"/>
</dbReference>
<dbReference type="EC" id="2.8.3.8" evidence="3"/>
<reference evidence="3" key="1">
    <citation type="submission" date="2018-06" db="EMBL/GenBank/DDBJ databases">
        <authorList>
            <consortium name="Pathogen Informatics"/>
            <person name="Doyle S."/>
        </authorList>
    </citation>
    <scope>NUCLEOTIDE SEQUENCE</scope>
    <source>
        <strain evidence="3">NCTC13307</strain>
    </source>
</reference>
<dbReference type="SMART" id="SM00882">
    <property type="entry name" value="CoA_trans"/>
    <property type="match status" value="1"/>
</dbReference>
<dbReference type="PANTHER" id="PTHR13707:SF60">
    <property type="entry name" value="ACETATE COA-TRANSFERASE SUBUNIT ALPHA"/>
    <property type="match status" value="1"/>
</dbReference>
<gene>
    <name evidence="3" type="primary">atoD</name>
    <name evidence="3" type="ORF">NCTC13307_03553</name>
</gene>
<dbReference type="InterPro" id="IPR004165">
    <property type="entry name" value="CoA_trans_fam_I"/>
</dbReference>
<dbReference type="InterPro" id="IPR004163">
    <property type="entry name" value="CoA_transf_BS"/>
</dbReference>
<dbReference type="InterPro" id="IPR037171">
    <property type="entry name" value="NagB/RpiA_transferase-like"/>
</dbReference>
<evidence type="ECO:0000256" key="1">
    <source>
        <dbReference type="ARBA" id="ARBA00005612"/>
    </source>
</evidence>
<evidence type="ECO:0000256" key="2">
    <source>
        <dbReference type="ARBA" id="ARBA00022679"/>
    </source>
</evidence>